<dbReference type="PANTHER" id="PTHR38340">
    <property type="entry name" value="S-LAYER PROTEIN"/>
    <property type="match status" value="1"/>
</dbReference>
<dbReference type="PROSITE" id="PS00330">
    <property type="entry name" value="HEMOLYSIN_CALCIUM"/>
    <property type="match status" value="5"/>
</dbReference>
<evidence type="ECO:0000313" key="5">
    <source>
        <dbReference type="Proteomes" id="UP001623232"/>
    </source>
</evidence>
<proteinExistence type="predicted"/>
<dbReference type="PRINTS" id="PR00313">
    <property type="entry name" value="CABNDNGRPT"/>
</dbReference>
<dbReference type="SUPFAM" id="SSF51120">
    <property type="entry name" value="beta-Roll"/>
    <property type="match status" value="3"/>
</dbReference>
<keyword evidence="2" id="KW-0964">Secreted</keyword>
<dbReference type="Pfam" id="PF00353">
    <property type="entry name" value="HemolysinCabind"/>
    <property type="match status" value="4"/>
</dbReference>
<dbReference type="Gene3D" id="2.150.10.10">
    <property type="entry name" value="Serralysin-like metalloprotease, C-terminal"/>
    <property type="match status" value="3"/>
</dbReference>
<sequence length="453" mass="46008">MATITVNSELRLSSLENWDGDLLAATATQIRFSDGFRSETYGGSFTYSPTGDVFGTLRSYSEFRGGVLFYSITGMSVDANAVYRAVEINDNLFEAASLMLADADQITGSTTGSDELPGLGGNDTINGLGGNDTLDGGIGDDRLDGGSGNDLLIGGSGTDTAVFSVAFADVTATATSSGFQISFGSETDDIRGVEFFQFSDQRVAAGDLIPEPTDPPVDRVGTAAADTLSGNSGNDRLVGEGGNDTLDGGPGADTLNGGDGDDRIIGGPAAGDLRDVIYAGGGNDNIDAGAGNDLVFGQGGNDTIAGGAGVDELQGQEGDDVITGSAFSDLVFGGAGNDFVNGGFGHDRINGGSGADKFFHIGIADHGSDWVQDYVAADGDVLLWGGAAATASDFQVNLAHTANAAGERSGDDAVQEAFVIYKPTEQIIWALVDGGGQSSINIQIGGDVFDLLA</sequence>
<dbReference type="RefSeq" id="WP_406648761.1">
    <property type="nucleotide sequence ID" value="NZ_CP123584.1"/>
</dbReference>
<evidence type="ECO:0000256" key="3">
    <source>
        <dbReference type="SAM" id="MobiDB-lite"/>
    </source>
</evidence>
<evidence type="ECO:0000256" key="1">
    <source>
        <dbReference type="ARBA" id="ARBA00004613"/>
    </source>
</evidence>
<dbReference type="InterPro" id="IPR018511">
    <property type="entry name" value="Hemolysin-typ_Ca-bd_CS"/>
</dbReference>
<dbReference type="InterPro" id="IPR011049">
    <property type="entry name" value="Serralysin-like_metalloprot_C"/>
</dbReference>
<dbReference type="PANTHER" id="PTHR38340:SF1">
    <property type="entry name" value="S-LAYER PROTEIN"/>
    <property type="match status" value="1"/>
</dbReference>
<dbReference type="InterPro" id="IPR001343">
    <property type="entry name" value="Hemolysn_Ca-bd"/>
</dbReference>
<dbReference type="EMBL" id="CP123584">
    <property type="protein sequence ID" value="WZK90208.1"/>
    <property type="molecule type" value="Genomic_DNA"/>
</dbReference>
<comment type="subcellular location">
    <subcellularLocation>
        <location evidence="1">Secreted</location>
    </subcellularLocation>
</comment>
<dbReference type="Proteomes" id="UP001623232">
    <property type="component" value="Chromosome"/>
</dbReference>
<evidence type="ECO:0000313" key="4">
    <source>
        <dbReference type="EMBL" id="WZK90208.1"/>
    </source>
</evidence>
<name>A0ABZ2XWX9_9RHOB</name>
<evidence type="ECO:0000256" key="2">
    <source>
        <dbReference type="ARBA" id="ARBA00022525"/>
    </source>
</evidence>
<organism evidence="4 5">
    <name type="scientific">Aliisedimentitalea scapharcae</name>
    <dbReference type="NCBI Taxonomy" id="1524259"/>
    <lineage>
        <taxon>Bacteria</taxon>
        <taxon>Pseudomonadati</taxon>
        <taxon>Pseudomonadota</taxon>
        <taxon>Alphaproteobacteria</taxon>
        <taxon>Rhodobacterales</taxon>
        <taxon>Roseobacteraceae</taxon>
        <taxon>Aliisedimentitalea</taxon>
    </lineage>
</organism>
<dbReference type="InterPro" id="IPR050557">
    <property type="entry name" value="RTX_toxin/Mannuronan_C5-epim"/>
</dbReference>
<protein>
    <submittedName>
        <fullName evidence="4">Calcium-binding protein</fullName>
    </submittedName>
</protein>
<reference evidence="4 5" key="1">
    <citation type="submission" date="2023-04" db="EMBL/GenBank/DDBJ databases">
        <title>Complete genome sequence of Alisedimentitalea scapharcae.</title>
        <authorList>
            <person name="Rong J.-C."/>
            <person name="Yi M.-L."/>
            <person name="Zhao Q."/>
        </authorList>
    </citation>
    <scope>NUCLEOTIDE SEQUENCE [LARGE SCALE GENOMIC DNA]</scope>
    <source>
        <strain evidence="4 5">KCTC 42119</strain>
    </source>
</reference>
<accession>A0ABZ2XWX9</accession>
<gene>
    <name evidence="4" type="ORF">QEZ52_06580</name>
</gene>
<keyword evidence="5" id="KW-1185">Reference proteome</keyword>
<feature type="region of interest" description="Disordered" evidence="3">
    <location>
        <begin position="225"/>
        <end position="259"/>
    </location>
</feature>